<dbReference type="GO" id="GO:0008168">
    <property type="term" value="F:methyltransferase activity"/>
    <property type="evidence" value="ECO:0007669"/>
    <property type="project" value="TreeGrafter"/>
</dbReference>
<dbReference type="PROSITE" id="PS51143">
    <property type="entry name" value="MT_A70"/>
    <property type="match status" value="1"/>
</dbReference>
<name>A0A813FW84_POLGL</name>
<sequence length="105" mass="11568">VREGSSVDHKPWPDITFAAVPGRHSQKPFLDPFLPKSGGRCLEVFARNLRPNWTSWGNEPLLFQNQAFFVAAGSEPPADQGGQVAAEGKSRAAELLRVPWEVQSK</sequence>
<accession>A0A813FW84</accession>
<dbReference type="PANTHER" id="PTHR12829">
    <property type="entry name" value="N6-ADENOSINE-METHYLTRANSFERASE"/>
    <property type="match status" value="1"/>
</dbReference>
<dbReference type="Pfam" id="PF05063">
    <property type="entry name" value="MT-A70"/>
    <property type="match status" value="1"/>
</dbReference>
<keyword evidence="3" id="KW-1185">Reference proteome</keyword>
<organism evidence="2 3">
    <name type="scientific">Polarella glacialis</name>
    <name type="common">Dinoflagellate</name>
    <dbReference type="NCBI Taxonomy" id="89957"/>
    <lineage>
        <taxon>Eukaryota</taxon>
        <taxon>Sar</taxon>
        <taxon>Alveolata</taxon>
        <taxon>Dinophyceae</taxon>
        <taxon>Suessiales</taxon>
        <taxon>Suessiaceae</taxon>
        <taxon>Polarella</taxon>
    </lineage>
</organism>
<gene>
    <name evidence="2" type="ORF">PGLA1383_LOCUS34162</name>
</gene>
<reference evidence="2" key="1">
    <citation type="submission" date="2021-02" db="EMBL/GenBank/DDBJ databases">
        <authorList>
            <person name="Dougan E. K."/>
            <person name="Rhodes N."/>
            <person name="Thang M."/>
            <person name="Chan C."/>
        </authorList>
    </citation>
    <scope>NUCLEOTIDE SEQUENCE</scope>
</reference>
<dbReference type="AlphaFoldDB" id="A0A813FW84"/>
<dbReference type="OrthoDB" id="61116at2759"/>
<proteinExistence type="inferred from homology"/>
<dbReference type="GO" id="GO:0005634">
    <property type="term" value="C:nucleus"/>
    <property type="evidence" value="ECO:0007669"/>
    <property type="project" value="TreeGrafter"/>
</dbReference>
<dbReference type="Proteomes" id="UP000654075">
    <property type="component" value="Unassembled WGS sequence"/>
</dbReference>
<evidence type="ECO:0000256" key="1">
    <source>
        <dbReference type="PROSITE-ProRule" id="PRU00489"/>
    </source>
</evidence>
<evidence type="ECO:0000313" key="2">
    <source>
        <dbReference type="EMBL" id="CAE8616474.1"/>
    </source>
</evidence>
<protein>
    <submittedName>
        <fullName evidence="2">Uncharacterized protein</fullName>
    </submittedName>
</protein>
<dbReference type="PANTHER" id="PTHR12829:SF4">
    <property type="entry name" value="N(6)-ADENINE-SPECIFIC METHYLTRANSFERASE METTL4"/>
    <property type="match status" value="1"/>
</dbReference>
<dbReference type="InterPro" id="IPR007757">
    <property type="entry name" value="MT-A70-like"/>
</dbReference>
<comment type="similarity">
    <text evidence="1">Belongs to the MT-A70-like family.</text>
</comment>
<dbReference type="EMBL" id="CAJNNV010025882">
    <property type="protein sequence ID" value="CAE8616474.1"/>
    <property type="molecule type" value="Genomic_DNA"/>
</dbReference>
<comment type="caution">
    <text evidence="2">The sequence shown here is derived from an EMBL/GenBank/DDBJ whole genome shotgun (WGS) entry which is preliminary data.</text>
</comment>
<evidence type="ECO:0000313" key="3">
    <source>
        <dbReference type="Proteomes" id="UP000654075"/>
    </source>
</evidence>
<feature type="non-terminal residue" evidence="2">
    <location>
        <position position="1"/>
    </location>
</feature>